<organism evidence="1">
    <name type="scientific">Arundo donax</name>
    <name type="common">Giant reed</name>
    <name type="synonym">Donax arundinaceus</name>
    <dbReference type="NCBI Taxonomy" id="35708"/>
    <lineage>
        <taxon>Eukaryota</taxon>
        <taxon>Viridiplantae</taxon>
        <taxon>Streptophyta</taxon>
        <taxon>Embryophyta</taxon>
        <taxon>Tracheophyta</taxon>
        <taxon>Spermatophyta</taxon>
        <taxon>Magnoliopsida</taxon>
        <taxon>Liliopsida</taxon>
        <taxon>Poales</taxon>
        <taxon>Poaceae</taxon>
        <taxon>PACMAD clade</taxon>
        <taxon>Arundinoideae</taxon>
        <taxon>Arundineae</taxon>
        <taxon>Arundo</taxon>
    </lineage>
</organism>
<dbReference type="EMBL" id="GBRH01273471">
    <property type="protein sequence ID" value="JAD24424.1"/>
    <property type="molecule type" value="Transcribed_RNA"/>
</dbReference>
<dbReference type="AlphaFoldDB" id="A0A0A8YE77"/>
<proteinExistence type="predicted"/>
<accession>A0A0A8YE77</accession>
<protein>
    <submittedName>
        <fullName evidence="1">Uncharacterized protein</fullName>
    </submittedName>
</protein>
<reference evidence="1" key="2">
    <citation type="journal article" date="2015" name="Data Brief">
        <title>Shoot transcriptome of the giant reed, Arundo donax.</title>
        <authorList>
            <person name="Barrero R.A."/>
            <person name="Guerrero F.D."/>
            <person name="Moolhuijzen P."/>
            <person name="Goolsby J.A."/>
            <person name="Tidwell J."/>
            <person name="Bellgard S.E."/>
            <person name="Bellgard M.I."/>
        </authorList>
    </citation>
    <scope>NUCLEOTIDE SEQUENCE</scope>
    <source>
        <tissue evidence="1">Shoot tissue taken approximately 20 cm above the soil surface</tissue>
    </source>
</reference>
<evidence type="ECO:0000313" key="1">
    <source>
        <dbReference type="EMBL" id="JAD24424.1"/>
    </source>
</evidence>
<reference evidence="1" key="1">
    <citation type="submission" date="2014-09" db="EMBL/GenBank/DDBJ databases">
        <authorList>
            <person name="Magalhaes I.L.F."/>
            <person name="Oliveira U."/>
            <person name="Santos F.R."/>
            <person name="Vidigal T.H.D.A."/>
            <person name="Brescovit A.D."/>
            <person name="Santos A.J."/>
        </authorList>
    </citation>
    <scope>NUCLEOTIDE SEQUENCE</scope>
    <source>
        <tissue evidence="1">Shoot tissue taken approximately 20 cm above the soil surface</tissue>
    </source>
</reference>
<sequence>MHCFSRLSHSRMSFARINSYNCNSVLE</sequence>
<name>A0A0A8YE77_ARUDO</name>